<name>A0A0W8FCW6_9ZZZZ</name>
<dbReference type="PROSITE" id="PS50110">
    <property type="entry name" value="RESPONSE_REGULATORY"/>
    <property type="match status" value="1"/>
</dbReference>
<evidence type="ECO:0000256" key="2">
    <source>
        <dbReference type="ARBA" id="ARBA00023012"/>
    </source>
</evidence>
<keyword evidence="4" id="KW-0418">Kinase</keyword>
<evidence type="ECO:0000259" key="3">
    <source>
        <dbReference type="PROSITE" id="PS50110"/>
    </source>
</evidence>
<proteinExistence type="predicted"/>
<dbReference type="EMBL" id="LNQE01001366">
    <property type="protein sequence ID" value="KUG18729.1"/>
    <property type="molecule type" value="Genomic_DNA"/>
</dbReference>
<keyword evidence="1" id="KW-0597">Phosphoprotein</keyword>
<dbReference type="PANTHER" id="PTHR45339">
    <property type="entry name" value="HYBRID SIGNAL TRANSDUCTION HISTIDINE KINASE J"/>
    <property type="match status" value="1"/>
</dbReference>
<reference evidence="4" key="1">
    <citation type="journal article" date="2015" name="Proc. Natl. Acad. Sci. U.S.A.">
        <title>Networks of energetic and metabolic interactions define dynamics in microbial communities.</title>
        <authorList>
            <person name="Embree M."/>
            <person name="Liu J.K."/>
            <person name="Al-Bassam M.M."/>
            <person name="Zengler K."/>
        </authorList>
    </citation>
    <scope>NUCLEOTIDE SEQUENCE</scope>
</reference>
<dbReference type="PANTHER" id="PTHR45339:SF1">
    <property type="entry name" value="HYBRID SIGNAL TRANSDUCTION HISTIDINE KINASE J"/>
    <property type="match status" value="1"/>
</dbReference>
<dbReference type="GO" id="GO:0000160">
    <property type="term" value="P:phosphorelay signal transduction system"/>
    <property type="evidence" value="ECO:0007669"/>
    <property type="project" value="UniProtKB-KW"/>
</dbReference>
<dbReference type="Gene3D" id="3.40.50.2300">
    <property type="match status" value="1"/>
</dbReference>
<evidence type="ECO:0000256" key="1">
    <source>
        <dbReference type="ARBA" id="ARBA00022553"/>
    </source>
</evidence>
<sequence>MTFEKGSDLVFEKHPNRALSILIAEDDPANQLVALRMLKTLGYNADTVDNGLEALIAMESRSYNLVLMDIQMPEMDGLQAARIIRKRWPEGPRIIFVTGCTSRRDECISEGGDGFISKPISLHQLQEAIDDKAC</sequence>
<gene>
    <name evidence="4" type="ORF">ASZ90_011559</name>
</gene>
<dbReference type="AlphaFoldDB" id="A0A0W8FCW6"/>
<keyword evidence="2" id="KW-0902">Two-component regulatory system</keyword>
<dbReference type="CDD" id="cd17546">
    <property type="entry name" value="REC_hyHK_CKI1_RcsC-like"/>
    <property type="match status" value="1"/>
</dbReference>
<dbReference type="GO" id="GO:0016301">
    <property type="term" value="F:kinase activity"/>
    <property type="evidence" value="ECO:0007669"/>
    <property type="project" value="UniProtKB-KW"/>
</dbReference>
<dbReference type="InterPro" id="IPR011006">
    <property type="entry name" value="CheY-like_superfamily"/>
</dbReference>
<organism evidence="4">
    <name type="scientific">hydrocarbon metagenome</name>
    <dbReference type="NCBI Taxonomy" id="938273"/>
    <lineage>
        <taxon>unclassified sequences</taxon>
        <taxon>metagenomes</taxon>
        <taxon>ecological metagenomes</taxon>
    </lineage>
</organism>
<accession>A0A0W8FCW6</accession>
<dbReference type="SMART" id="SM00448">
    <property type="entry name" value="REC"/>
    <property type="match status" value="1"/>
</dbReference>
<feature type="domain" description="Response regulatory" evidence="3">
    <location>
        <begin position="20"/>
        <end position="133"/>
    </location>
</feature>
<protein>
    <submittedName>
        <fullName evidence="4">Signal transduction histidine kinase</fullName>
    </submittedName>
</protein>
<dbReference type="InterPro" id="IPR001789">
    <property type="entry name" value="Sig_transdc_resp-reg_receiver"/>
</dbReference>
<dbReference type="Pfam" id="PF00072">
    <property type="entry name" value="Response_reg"/>
    <property type="match status" value="1"/>
</dbReference>
<keyword evidence="4" id="KW-0808">Transferase</keyword>
<comment type="caution">
    <text evidence="4">The sequence shown here is derived from an EMBL/GenBank/DDBJ whole genome shotgun (WGS) entry which is preliminary data.</text>
</comment>
<evidence type="ECO:0000313" key="4">
    <source>
        <dbReference type="EMBL" id="KUG18729.1"/>
    </source>
</evidence>
<dbReference type="SUPFAM" id="SSF52172">
    <property type="entry name" value="CheY-like"/>
    <property type="match status" value="1"/>
</dbReference>